<dbReference type="EMBL" id="VHII01000013">
    <property type="protein sequence ID" value="KAF1382088.1"/>
    <property type="molecule type" value="Genomic_DNA"/>
</dbReference>
<dbReference type="Pfam" id="PF00041">
    <property type="entry name" value="fn3"/>
    <property type="match status" value="1"/>
</dbReference>
<sequence>MASCQLDRWTNNRTTPGPGSGELLNTVDQSRFDGKGDYSELPIQLVRSQETYDLRRCLVPPLSAASRMQFSVRLSVCVLGFVLVSLFPQPARGQVSTPRRFRAKVLSPTKLHVSWKEPKGQFESYKVIYTTRPGGEQKEIQVSKQEAKLVIQDFDPSKEYNFKIIAVSGGQQSKPLQAKHEAQSGVEMVESQRGRDGGVAEENNEISEGKNRGKGKPGEEKHRNGGND</sequence>
<feature type="compositionally biased region" description="Polar residues" evidence="2">
    <location>
        <begin position="8"/>
        <end position="17"/>
    </location>
</feature>
<dbReference type="InterPro" id="IPR013783">
    <property type="entry name" value="Ig-like_fold"/>
</dbReference>
<name>A0A6A5ESF3_PERFL</name>
<dbReference type="PANTHER" id="PTHR46708">
    <property type="entry name" value="TENASCIN"/>
    <property type="match status" value="1"/>
</dbReference>
<dbReference type="InterPro" id="IPR050991">
    <property type="entry name" value="ECM_Regulatory_Proteins"/>
</dbReference>
<dbReference type="Gene3D" id="2.60.40.10">
    <property type="entry name" value="Immunoglobulins"/>
    <property type="match status" value="1"/>
</dbReference>
<reference evidence="4 5" key="1">
    <citation type="submission" date="2019-06" db="EMBL/GenBank/DDBJ databases">
        <title>A chromosome-scale genome assembly of the European perch, Perca fluviatilis.</title>
        <authorList>
            <person name="Roques C."/>
            <person name="Zahm M."/>
            <person name="Cabau C."/>
            <person name="Klopp C."/>
            <person name="Bouchez O."/>
            <person name="Donnadieu C."/>
            <person name="Kuhl H."/>
            <person name="Gislard M."/>
            <person name="Guendouz S."/>
            <person name="Journot L."/>
            <person name="Haffray P."/>
            <person name="Bestin A."/>
            <person name="Morvezen R."/>
            <person name="Feron R."/>
            <person name="Wen M."/>
            <person name="Jouanno E."/>
            <person name="Herpin A."/>
            <person name="Schartl M."/>
            <person name="Postlethwait J."/>
            <person name="Schaerlinger B."/>
            <person name="Chardard D."/>
            <person name="Lecocq T."/>
            <person name="Poncet C."/>
            <person name="Jaffrelo L."/>
            <person name="Lampietro C."/>
            <person name="Guiguen Y."/>
        </authorList>
    </citation>
    <scope>NUCLEOTIDE SEQUENCE [LARGE SCALE GENOMIC DNA]</scope>
    <source>
        <tissue evidence="4">Blood</tissue>
    </source>
</reference>
<comment type="caution">
    <text evidence="4">The sequence shown here is derived from an EMBL/GenBank/DDBJ whole genome shotgun (WGS) entry which is preliminary data.</text>
</comment>
<feature type="domain" description="Fibronectin type-III" evidence="3">
    <location>
        <begin position="97"/>
        <end position="187"/>
    </location>
</feature>
<evidence type="ECO:0000313" key="4">
    <source>
        <dbReference type="EMBL" id="KAF1382088.1"/>
    </source>
</evidence>
<dbReference type="SUPFAM" id="SSF49265">
    <property type="entry name" value="Fibronectin type III"/>
    <property type="match status" value="1"/>
</dbReference>
<dbReference type="InterPro" id="IPR036116">
    <property type="entry name" value="FN3_sf"/>
</dbReference>
<keyword evidence="1" id="KW-0677">Repeat</keyword>
<dbReference type="Proteomes" id="UP000465112">
    <property type="component" value="Chromosome 13"/>
</dbReference>
<gene>
    <name evidence="4" type="ORF">PFLUV_G00160810</name>
</gene>
<organism evidence="4 5">
    <name type="scientific">Perca fluviatilis</name>
    <name type="common">European perch</name>
    <dbReference type="NCBI Taxonomy" id="8168"/>
    <lineage>
        <taxon>Eukaryota</taxon>
        <taxon>Metazoa</taxon>
        <taxon>Chordata</taxon>
        <taxon>Craniata</taxon>
        <taxon>Vertebrata</taxon>
        <taxon>Euteleostomi</taxon>
        <taxon>Actinopterygii</taxon>
        <taxon>Neopterygii</taxon>
        <taxon>Teleostei</taxon>
        <taxon>Neoteleostei</taxon>
        <taxon>Acanthomorphata</taxon>
        <taxon>Eupercaria</taxon>
        <taxon>Perciformes</taxon>
        <taxon>Percoidei</taxon>
        <taxon>Percidae</taxon>
        <taxon>Percinae</taxon>
        <taxon>Perca</taxon>
    </lineage>
</organism>
<dbReference type="CDD" id="cd00063">
    <property type="entry name" value="FN3"/>
    <property type="match status" value="1"/>
</dbReference>
<feature type="compositionally biased region" description="Basic and acidic residues" evidence="2">
    <location>
        <begin position="207"/>
        <end position="228"/>
    </location>
</feature>
<evidence type="ECO:0000313" key="5">
    <source>
        <dbReference type="Proteomes" id="UP000465112"/>
    </source>
</evidence>
<dbReference type="AlphaFoldDB" id="A0A6A5ESF3"/>
<evidence type="ECO:0000256" key="2">
    <source>
        <dbReference type="SAM" id="MobiDB-lite"/>
    </source>
</evidence>
<proteinExistence type="predicted"/>
<dbReference type="PROSITE" id="PS50853">
    <property type="entry name" value="FN3"/>
    <property type="match status" value="1"/>
</dbReference>
<accession>A0A6A5ESF3</accession>
<keyword evidence="5" id="KW-1185">Reference proteome</keyword>
<evidence type="ECO:0000256" key="1">
    <source>
        <dbReference type="ARBA" id="ARBA00022737"/>
    </source>
</evidence>
<protein>
    <recommendedName>
        <fullName evidence="3">Fibronectin type-III domain-containing protein</fullName>
    </recommendedName>
</protein>
<dbReference type="InterPro" id="IPR003961">
    <property type="entry name" value="FN3_dom"/>
</dbReference>
<feature type="region of interest" description="Disordered" evidence="2">
    <location>
        <begin position="171"/>
        <end position="228"/>
    </location>
</feature>
<feature type="region of interest" description="Disordered" evidence="2">
    <location>
        <begin position="1"/>
        <end position="25"/>
    </location>
</feature>
<dbReference type="PANTHER" id="PTHR46708:SF2">
    <property type="entry name" value="FIBRONECTIN TYPE-III DOMAIN-CONTAINING PROTEIN"/>
    <property type="match status" value="1"/>
</dbReference>
<dbReference type="SMART" id="SM00060">
    <property type="entry name" value="FN3"/>
    <property type="match status" value="1"/>
</dbReference>
<evidence type="ECO:0000259" key="3">
    <source>
        <dbReference type="PROSITE" id="PS50853"/>
    </source>
</evidence>